<reference evidence="2" key="1">
    <citation type="submission" date="2016-10" db="EMBL/GenBank/DDBJ databases">
        <authorList>
            <person name="Varghese N."/>
            <person name="Submissions S."/>
        </authorList>
    </citation>
    <scope>NUCLEOTIDE SEQUENCE [LARGE SCALE GENOMIC DNA]</scope>
    <source>
        <strain evidence="2">DSM 22951</strain>
    </source>
</reference>
<gene>
    <name evidence="1" type="ORF">SAMN04489750_1177</name>
</gene>
<dbReference type="Gene3D" id="3.30.70.1280">
    <property type="entry name" value="SP0830-like domains"/>
    <property type="match status" value="1"/>
</dbReference>
<dbReference type="RefSeq" id="WP_109684516.1">
    <property type="nucleotide sequence ID" value="NZ_QGDN01000001.1"/>
</dbReference>
<dbReference type="AlphaFoldDB" id="A0A2Y8ZNI6"/>
<protein>
    <submittedName>
        <fullName evidence="1">Uncharacterized conserved protein, DUF1697 family</fullName>
    </submittedName>
</protein>
<keyword evidence="2" id="KW-1185">Reference proteome</keyword>
<dbReference type="OrthoDB" id="9806494at2"/>
<accession>A0A2Y8ZNI6</accession>
<organism evidence="1 2">
    <name type="scientific">Branchiibius hedensis</name>
    <dbReference type="NCBI Taxonomy" id="672460"/>
    <lineage>
        <taxon>Bacteria</taxon>
        <taxon>Bacillati</taxon>
        <taxon>Actinomycetota</taxon>
        <taxon>Actinomycetes</taxon>
        <taxon>Micrococcales</taxon>
        <taxon>Dermacoccaceae</taxon>
        <taxon>Branchiibius</taxon>
    </lineage>
</organism>
<dbReference type="Pfam" id="PF08002">
    <property type="entry name" value="DUF1697"/>
    <property type="match status" value="1"/>
</dbReference>
<proteinExistence type="predicted"/>
<evidence type="ECO:0000313" key="1">
    <source>
        <dbReference type="EMBL" id="SSA33880.1"/>
    </source>
</evidence>
<dbReference type="Proteomes" id="UP000250028">
    <property type="component" value="Unassembled WGS sequence"/>
</dbReference>
<dbReference type="InterPro" id="IPR012545">
    <property type="entry name" value="DUF1697"/>
</dbReference>
<dbReference type="PANTHER" id="PTHR36439">
    <property type="entry name" value="BLL4334 PROTEIN"/>
    <property type="match status" value="1"/>
</dbReference>
<name>A0A2Y8ZNI6_9MICO</name>
<dbReference type="PANTHER" id="PTHR36439:SF1">
    <property type="entry name" value="DUF1697 DOMAIN-CONTAINING PROTEIN"/>
    <property type="match status" value="1"/>
</dbReference>
<dbReference type="SUPFAM" id="SSF160379">
    <property type="entry name" value="SP0830-like"/>
    <property type="match status" value="1"/>
</dbReference>
<sequence length="177" mass="20076">MSEYVVLLRAVNVAPRWVKMARLREVLQAGGFEVETYIQSGNLLIGTRKRSAAAVRRSLEQVIEGEFGFEVPCIVRTPAQLRETLDWVEGLVSPLPESTRQYVTFFADPIGHEKVQELDAWDVDGERLHARAGEVAWWLAKSTHEAKLSNARLERGGHVATTRDLKVVRTLVERWAR</sequence>
<dbReference type="EMBL" id="UESZ01000001">
    <property type="protein sequence ID" value="SSA33880.1"/>
    <property type="molecule type" value="Genomic_DNA"/>
</dbReference>
<dbReference type="PIRSF" id="PIRSF008502">
    <property type="entry name" value="UCP008502"/>
    <property type="match status" value="1"/>
</dbReference>
<evidence type="ECO:0000313" key="2">
    <source>
        <dbReference type="Proteomes" id="UP000250028"/>
    </source>
</evidence>